<reference key="2">
    <citation type="submission" date="2011-04" db="EMBL/GenBank/DDBJ databases">
        <title>Complete sequence of chromosome of Haliscomenobacter hydrossis DSM 1100.</title>
        <authorList>
            <consortium name="US DOE Joint Genome Institute (JGI-PGF)"/>
            <person name="Lucas S."/>
            <person name="Han J."/>
            <person name="Lapidus A."/>
            <person name="Bruce D."/>
            <person name="Goodwin L."/>
            <person name="Pitluck S."/>
            <person name="Peters L."/>
            <person name="Kyrpides N."/>
            <person name="Mavromatis K."/>
            <person name="Ivanova N."/>
            <person name="Ovchinnikova G."/>
            <person name="Pagani I."/>
            <person name="Daligault H."/>
            <person name="Detter J.C."/>
            <person name="Han C."/>
            <person name="Land M."/>
            <person name="Hauser L."/>
            <person name="Markowitz V."/>
            <person name="Cheng J.-F."/>
            <person name="Hugenholtz P."/>
            <person name="Woyke T."/>
            <person name="Wu D."/>
            <person name="Verbarg S."/>
            <person name="Frueling A."/>
            <person name="Brambilla E."/>
            <person name="Klenk H.-P."/>
            <person name="Eisen J.A."/>
        </authorList>
    </citation>
    <scope>NUCLEOTIDE SEQUENCE</scope>
    <source>
        <strain>DSM 1100</strain>
    </source>
</reference>
<dbReference type="OrthoDB" id="938346at2"/>
<dbReference type="RefSeq" id="WP_013763176.1">
    <property type="nucleotide sequence ID" value="NC_015510.1"/>
</dbReference>
<gene>
    <name evidence="4" type="ordered locus">Halhy_0704</name>
</gene>
<dbReference type="KEGG" id="hhy:Halhy_0704"/>
<dbReference type="EMBL" id="CP002691">
    <property type="protein sequence ID" value="AEE48612.1"/>
    <property type="molecule type" value="Genomic_DNA"/>
</dbReference>
<accession>F4L2P8</accession>
<dbReference type="AlphaFoldDB" id="F4L2P8"/>
<reference evidence="4 5" key="1">
    <citation type="journal article" date="2011" name="Stand. Genomic Sci.">
        <title>Complete genome sequence of Haliscomenobacter hydrossis type strain (O).</title>
        <authorList>
            <consortium name="US DOE Joint Genome Institute (JGI-PGF)"/>
            <person name="Daligault H."/>
            <person name="Lapidus A."/>
            <person name="Zeytun A."/>
            <person name="Nolan M."/>
            <person name="Lucas S."/>
            <person name="Del Rio T.G."/>
            <person name="Tice H."/>
            <person name="Cheng J.F."/>
            <person name="Tapia R."/>
            <person name="Han C."/>
            <person name="Goodwin L."/>
            <person name="Pitluck S."/>
            <person name="Liolios K."/>
            <person name="Pagani I."/>
            <person name="Ivanova N."/>
            <person name="Huntemann M."/>
            <person name="Mavromatis K."/>
            <person name="Mikhailova N."/>
            <person name="Pati A."/>
            <person name="Chen A."/>
            <person name="Palaniappan K."/>
            <person name="Land M."/>
            <person name="Hauser L."/>
            <person name="Brambilla E.M."/>
            <person name="Rohde M."/>
            <person name="Verbarg S."/>
            <person name="Goker M."/>
            <person name="Bristow J."/>
            <person name="Eisen J.A."/>
            <person name="Markowitz V."/>
            <person name="Hugenholtz P."/>
            <person name="Kyrpides N.C."/>
            <person name="Klenk H.P."/>
            <person name="Woyke T."/>
        </authorList>
    </citation>
    <scope>NUCLEOTIDE SEQUENCE [LARGE SCALE GENOMIC DNA]</scope>
    <source>
        <strain evidence="5">ATCC 27775 / DSM 1100 / LMG 10767 / O</strain>
    </source>
</reference>
<name>F4L2P8_HALH1</name>
<dbReference type="InterPro" id="IPR024289">
    <property type="entry name" value="DUF3828"/>
</dbReference>
<evidence type="ECO:0000313" key="5">
    <source>
        <dbReference type="Proteomes" id="UP000008461"/>
    </source>
</evidence>
<dbReference type="eggNOG" id="ENOG50334E9">
    <property type="taxonomic scope" value="Bacteria"/>
</dbReference>
<feature type="signal peptide" evidence="2">
    <location>
        <begin position="1"/>
        <end position="18"/>
    </location>
</feature>
<keyword evidence="2" id="KW-0732">Signal</keyword>
<evidence type="ECO:0000256" key="2">
    <source>
        <dbReference type="SAM" id="SignalP"/>
    </source>
</evidence>
<sequence>MKYLLLLCLAMFSLSACQNTANKTDQSTEEPTDSGDSQDDPDLVAITDVIHGFYQWYDDSMEKIQHLDYVKTGKHLSLDNKKVDAYFDQFLKSGFISKEYVDGEKAYLKALEVDWKKTEYEDGPIDGLDYDRFFCAQDWDIKAWTESFVGVEGLGTDQATATMSSKEGGGPNEQKIELKKENGKWLISKIICGE</sequence>
<evidence type="ECO:0000256" key="1">
    <source>
        <dbReference type="SAM" id="MobiDB-lite"/>
    </source>
</evidence>
<evidence type="ECO:0000313" key="4">
    <source>
        <dbReference type="EMBL" id="AEE48612.1"/>
    </source>
</evidence>
<dbReference type="Proteomes" id="UP000008461">
    <property type="component" value="Chromosome"/>
</dbReference>
<dbReference type="PROSITE" id="PS51257">
    <property type="entry name" value="PROKAR_LIPOPROTEIN"/>
    <property type="match status" value="1"/>
</dbReference>
<feature type="domain" description="DUF3828" evidence="3">
    <location>
        <begin position="97"/>
        <end position="192"/>
    </location>
</feature>
<dbReference type="Pfam" id="PF12883">
    <property type="entry name" value="DUF3828"/>
    <property type="match status" value="1"/>
</dbReference>
<feature type="region of interest" description="Disordered" evidence="1">
    <location>
        <begin position="22"/>
        <end position="41"/>
    </location>
</feature>
<dbReference type="Gene3D" id="3.10.450.50">
    <property type="match status" value="1"/>
</dbReference>
<organism evidence="4 5">
    <name type="scientific">Haliscomenobacter hydrossis (strain ATCC 27775 / DSM 1100 / LMG 10767 / O)</name>
    <dbReference type="NCBI Taxonomy" id="760192"/>
    <lineage>
        <taxon>Bacteria</taxon>
        <taxon>Pseudomonadati</taxon>
        <taxon>Bacteroidota</taxon>
        <taxon>Saprospiria</taxon>
        <taxon>Saprospirales</taxon>
        <taxon>Haliscomenobacteraceae</taxon>
        <taxon>Haliscomenobacter</taxon>
    </lineage>
</organism>
<proteinExistence type="predicted"/>
<protein>
    <recommendedName>
        <fullName evidence="3">DUF3828 domain-containing protein</fullName>
    </recommendedName>
</protein>
<dbReference type="HOGENOM" id="CLU_1400771_0_0_10"/>
<feature type="chain" id="PRO_5003317462" description="DUF3828 domain-containing protein" evidence="2">
    <location>
        <begin position="19"/>
        <end position="194"/>
    </location>
</feature>
<keyword evidence="5" id="KW-1185">Reference proteome</keyword>
<evidence type="ECO:0000259" key="3">
    <source>
        <dbReference type="Pfam" id="PF12883"/>
    </source>
</evidence>
<feature type="compositionally biased region" description="Acidic residues" evidence="1">
    <location>
        <begin position="27"/>
        <end position="41"/>
    </location>
</feature>